<dbReference type="Proteomes" id="UP000254337">
    <property type="component" value="Chromosome"/>
</dbReference>
<evidence type="ECO:0000313" key="2">
    <source>
        <dbReference type="Proteomes" id="UP000254337"/>
    </source>
</evidence>
<dbReference type="InterPro" id="IPR007922">
    <property type="entry name" value="DciA-like"/>
</dbReference>
<dbReference type="Pfam" id="PF05258">
    <property type="entry name" value="DciA"/>
    <property type="match status" value="1"/>
</dbReference>
<organism evidence="1 2">
    <name type="scientific">Megasphaera stantonii</name>
    <dbReference type="NCBI Taxonomy" id="2144175"/>
    <lineage>
        <taxon>Bacteria</taxon>
        <taxon>Bacillati</taxon>
        <taxon>Bacillota</taxon>
        <taxon>Negativicutes</taxon>
        <taxon>Veillonellales</taxon>
        <taxon>Veillonellaceae</taxon>
        <taxon>Megasphaera</taxon>
    </lineage>
</organism>
<dbReference type="OrthoDB" id="46633at2"/>
<reference evidence="1 2" key="1">
    <citation type="submission" date="2018-05" db="EMBL/GenBank/DDBJ databases">
        <title>Complete genome sequence of Megasphaera sp. AJH120T, isolated from the ceca of a chicken.</title>
        <authorList>
            <person name="Maki J."/>
            <person name="Looft T."/>
        </authorList>
    </citation>
    <scope>NUCLEOTIDE SEQUENCE [LARGE SCALE GENOMIC DNA]</scope>
    <source>
        <strain evidence="1 2">AJH120</strain>
    </source>
</reference>
<evidence type="ECO:0000313" key="1">
    <source>
        <dbReference type="EMBL" id="AXL21273.1"/>
    </source>
</evidence>
<keyword evidence="2" id="KW-1185">Reference proteome</keyword>
<dbReference type="PANTHER" id="PTHR36456:SF1">
    <property type="entry name" value="UPF0232 PROTEIN SCO3875"/>
    <property type="match status" value="1"/>
</dbReference>
<dbReference type="PANTHER" id="PTHR36456">
    <property type="entry name" value="UPF0232 PROTEIN SCO3875"/>
    <property type="match status" value="1"/>
</dbReference>
<accession>A0A346AZI0</accession>
<protein>
    <submittedName>
        <fullName evidence="1">DUF721 domain-containing protein</fullName>
    </submittedName>
</protein>
<dbReference type="EMBL" id="CP029462">
    <property type="protein sequence ID" value="AXL21273.1"/>
    <property type="molecule type" value="Genomic_DNA"/>
</dbReference>
<dbReference type="RefSeq" id="WP_107196289.1">
    <property type="nucleotide sequence ID" value="NZ_CP029462.1"/>
</dbReference>
<name>A0A346AZI0_9FIRM</name>
<gene>
    <name evidence="1" type="ORF">DKB62_06710</name>
</gene>
<dbReference type="KEGG" id="meg:DKB62_06710"/>
<sequence>MEERNHKMEKAGLSIPKILERNRLLVPYKLYQAKLDWKTIVGPQIAKYSYIQGFDESVVQVAVLNSVWMNQLFMYKKKIIEAINEYIKEPFVTDIRFVRSGRKPPAVTYANTAGEEEEGFAVRVGNARLSEETVRRIRQETAALPEAIQEKMAQLRFAQAKRQTAYQAAGVRQCPSCGRWLEKGEELCFICRLRARQEKKKAVYATVMDMPWLTLDELKAYGMIGDEERLYEELYNEVRRECIYKYMERIYHGCDTPEDDMMLALLITRRNPTEMTDAFIRNLTEKYRRKSDVSSHRRTEND</sequence>
<dbReference type="AlphaFoldDB" id="A0A346AZI0"/>
<proteinExistence type="predicted"/>